<protein>
    <submittedName>
        <fullName evidence="2 3">Uncharacterized protein</fullName>
    </submittedName>
</protein>
<dbReference type="Proteomes" id="UP000006039">
    <property type="component" value="Unassembled WGS sequence"/>
</dbReference>
<dbReference type="EMBL" id="GL385395">
    <property type="protein sequence ID" value="EJT80891.1"/>
    <property type="molecule type" value="Genomic_DNA"/>
</dbReference>
<dbReference type="RefSeq" id="XP_009216900.1">
    <property type="nucleotide sequence ID" value="XM_009218636.1"/>
</dbReference>
<evidence type="ECO:0000313" key="4">
    <source>
        <dbReference type="Proteomes" id="UP000006039"/>
    </source>
</evidence>
<feature type="compositionally biased region" description="Low complexity" evidence="1">
    <location>
        <begin position="209"/>
        <end position="226"/>
    </location>
</feature>
<gene>
    <name evidence="3" type="primary">20341342</name>
    <name evidence="2" type="ORF">GGTG_00884</name>
</gene>
<dbReference type="VEuPathDB" id="FungiDB:GGTG_00884"/>
<name>J3NHZ8_GAET3</name>
<reference evidence="2" key="3">
    <citation type="submission" date="2010-09" db="EMBL/GenBank/DDBJ databases">
        <title>Annotation of Gaeumannomyces graminis var. tritici R3-111a-1.</title>
        <authorList>
            <consortium name="The Broad Institute Genome Sequencing Platform"/>
            <person name="Ma L.-J."/>
            <person name="Dead R."/>
            <person name="Young S.K."/>
            <person name="Zeng Q."/>
            <person name="Gargeya S."/>
            <person name="Fitzgerald M."/>
            <person name="Haas B."/>
            <person name="Abouelleil A."/>
            <person name="Alvarado L."/>
            <person name="Arachchi H.M."/>
            <person name="Berlin A."/>
            <person name="Brown A."/>
            <person name="Chapman S.B."/>
            <person name="Chen Z."/>
            <person name="Dunbar C."/>
            <person name="Freedman E."/>
            <person name="Gearin G."/>
            <person name="Gellesch M."/>
            <person name="Goldberg J."/>
            <person name="Griggs A."/>
            <person name="Gujja S."/>
            <person name="Heiman D."/>
            <person name="Howarth C."/>
            <person name="Larson L."/>
            <person name="Lui A."/>
            <person name="MacDonald P.J.P."/>
            <person name="Mehta T."/>
            <person name="Montmayeur A."/>
            <person name="Murphy C."/>
            <person name="Neiman D."/>
            <person name="Pearson M."/>
            <person name="Priest M."/>
            <person name="Roberts A."/>
            <person name="Saif S."/>
            <person name="Shea T."/>
            <person name="Shenoy N."/>
            <person name="Sisk P."/>
            <person name="Stolte C."/>
            <person name="Sykes S."/>
            <person name="Yandava C."/>
            <person name="Wortman J."/>
            <person name="Nusbaum C."/>
            <person name="Birren B."/>
        </authorList>
    </citation>
    <scope>NUCLEOTIDE SEQUENCE</scope>
    <source>
        <strain evidence="2">R3-111a-1</strain>
    </source>
</reference>
<reference evidence="2" key="2">
    <citation type="submission" date="2010-07" db="EMBL/GenBank/DDBJ databases">
        <authorList>
            <consortium name="The Broad Institute Genome Sequencing Platform"/>
            <consortium name="Broad Institute Genome Sequencing Center for Infectious Disease"/>
            <person name="Ma L.-J."/>
            <person name="Dead R."/>
            <person name="Young S."/>
            <person name="Zeng Q."/>
            <person name="Koehrsen M."/>
            <person name="Alvarado L."/>
            <person name="Berlin A."/>
            <person name="Chapman S.B."/>
            <person name="Chen Z."/>
            <person name="Freedman E."/>
            <person name="Gellesch M."/>
            <person name="Goldberg J."/>
            <person name="Griggs A."/>
            <person name="Gujja S."/>
            <person name="Heilman E.R."/>
            <person name="Heiman D."/>
            <person name="Hepburn T."/>
            <person name="Howarth C."/>
            <person name="Jen D."/>
            <person name="Larson L."/>
            <person name="Mehta T."/>
            <person name="Neiman D."/>
            <person name="Pearson M."/>
            <person name="Roberts A."/>
            <person name="Saif S."/>
            <person name="Shea T."/>
            <person name="Shenoy N."/>
            <person name="Sisk P."/>
            <person name="Stolte C."/>
            <person name="Sykes S."/>
            <person name="Walk T."/>
            <person name="White J."/>
            <person name="Yandava C."/>
            <person name="Haas B."/>
            <person name="Nusbaum C."/>
            <person name="Birren B."/>
        </authorList>
    </citation>
    <scope>NUCLEOTIDE SEQUENCE</scope>
    <source>
        <strain evidence="2">R3-111a-1</strain>
    </source>
</reference>
<reference evidence="4" key="1">
    <citation type="submission" date="2010-07" db="EMBL/GenBank/DDBJ databases">
        <title>The genome sequence of Gaeumannomyces graminis var. tritici strain R3-111a-1.</title>
        <authorList>
            <consortium name="The Broad Institute Genome Sequencing Platform"/>
            <person name="Ma L.-J."/>
            <person name="Dead R."/>
            <person name="Young S."/>
            <person name="Zeng Q."/>
            <person name="Koehrsen M."/>
            <person name="Alvarado L."/>
            <person name="Berlin A."/>
            <person name="Chapman S.B."/>
            <person name="Chen Z."/>
            <person name="Freedman E."/>
            <person name="Gellesch M."/>
            <person name="Goldberg J."/>
            <person name="Griggs A."/>
            <person name="Gujja S."/>
            <person name="Heilman E.R."/>
            <person name="Heiman D."/>
            <person name="Hepburn T."/>
            <person name="Howarth C."/>
            <person name="Jen D."/>
            <person name="Larson L."/>
            <person name="Mehta T."/>
            <person name="Neiman D."/>
            <person name="Pearson M."/>
            <person name="Roberts A."/>
            <person name="Saif S."/>
            <person name="Shea T."/>
            <person name="Shenoy N."/>
            <person name="Sisk P."/>
            <person name="Stolte C."/>
            <person name="Sykes S."/>
            <person name="Walk T."/>
            <person name="White J."/>
            <person name="Yandava C."/>
            <person name="Haas B."/>
            <person name="Nusbaum C."/>
            <person name="Birren B."/>
        </authorList>
    </citation>
    <scope>NUCLEOTIDE SEQUENCE [LARGE SCALE GENOMIC DNA]</scope>
    <source>
        <strain evidence="4">R3-111a-1</strain>
    </source>
</reference>
<proteinExistence type="predicted"/>
<accession>J3NHZ8</accession>
<keyword evidence="4" id="KW-1185">Reference proteome</keyword>
<sequence>MWTSNTAQGGPGESIHHHSAVALAPTGTSGLRASSTHILPWLKRAVIRSFLGFITPCVTPLAFTVKQHSAEETTLELHPRLHVPQKRPPQGRPRHEQPEDEVLSGSCIELQGKCNAVLRIASTLKKDHEQPAPRAKEQLAQTLCSPPPPPPSPVRSHIQGTDHHTLLQLPPPAALAVRVSGLALWLPKPLLRCPGATSLGQPEIPSSRLHTPTSPSPLHHPLGPGLRPRPPSASLCSACQVGR</sequence>
<evidence type="ECO:0000256" key="1">
    <source>
        <dbReference type="SAM" id="MobiDB-lite"/>
    </source>
</evidence>
<reference evidence="3" key="5">
    <citation type="submission" date="2018-04" db="UniProtKB">
        <authorList>
            <consortium name="EnsemblFungi"/>
        </authorList>
    </citation>
    <scope>IDENTIFICATION</scope>
    <source>
        <strain evidence="3">R3-111a-1</strain>
    </source>
</reference>
<dbReference type="EnsemblFungi" id="EJT80891">
    <property type="protein sequence ID" value="EJT80891"/>
    <property type="gene ID" value="GGTG_00884"/>
</dbReference>
<evidence type="ECO:0000313" key="3">
    <source>
        <dbReference type="EnsemblFungi" id="EJT80891"/>
    </source>
</evidence>
<feature type="region of interest" description="Disordered" evidence="1">
    <location>
        <begin position="197"/>
        <end position="243"/>
    </location>
</feature>
<dbReference type="HOGENOM" id="CLU_1142647_0_0_1"/>
<dbReference type="AlphaFoldDB" id="J3NHZ8"/>
<evidence type="ECO:0000313" key="2">
    <source>
        <dbReference type="EMBL" id="EJT80891.1"/>
    </source>
</evidence>
<dbReference type="GeneID" id="20341342"/>
<feature type="region of interest" description="Disordered" evidence="1">
    <location>
        <begin position="74"/>
        <end position="98"/>
    </location>
</feature>
<reference evidence="3" key="4">
    <citation type="journal article" date="2015" name="G3 (Bethesda)">
        <title>Genome sequences of three phytopathogenic species of the Magnaporthaceae family of fungi.</title>
        <authorList>
            <person name="Okagaki L.H."/>
            <person name="Nunes C.C."/>
            <person name="Sailsbery J."/>
            <person name="Clay B."/>
            <person name="Brown D."/>
            <person name="John T."/>
            <person name="Oh Y."/>
            <person name="Young N."/>
            <person name="Fitzgerald M."/>
            <person name="Haas B.J."/>
            <person name="Zeng Q."/>
            <person name="Young S."/>
            <person name="Adiconis X."/>
            <person name="Fan L."/>
            <person name="Levin J.Z."/>
            <person name="Mitchell T.K."/>
            <person name="Okubara P.A."/>
            <person name="Farman M.L."/>
            <person name="Kohn L.M."/>
            <person name="Birren B."/>
            <person name="Ma L.-J."/>
            <person name="Dean R.A."/>
        </authorList>
    </citation>
    <scope>NUCLEOTIDE SEQUENCE</scope>
    <source>
        <strain evidence="3">R3-111a-1</strain>
    </source>
</reference>
<organism evidence="2">
    <name type="scientific">Gaeumannomyces tritici (strain R3-111a-1)</name>
    <name type="common">Wheat and barley take-all root rot fungus</name>
    <name type="synonym">Gaeumannomyces graminis var. tritici</name>
    <dbReference type="NCBI Taxonomy" id="644352"/>
    <lineage>
        <taxon>Eukaryota</taxon>
        <taxon>Fungi</taxon>
        <taxon>Dikarya</taxon>
        <taxon>Ascomycota</taxon>
        <taxon>Pezizomycotina</taxon>
        <taxon>Sordariomycetes</taxon>
        <taxon>Sordariomycetidae</taxon>
        <taxon>Magnaporthales</taxon>
        <taxon>Magnaporthaceae</taxon>
        <taxon>Gaeumannomyces</taxon>
    </lineage>
</organism>